<accession>A0A0F2LWW5</accession>
<dbReference type="AlphaFoldDB" id="A0A0F2LWW5"/>
<keyword evidence="4" id="KW-0508">mRNA splicing</keyword>
<keyword evidence="5" id="KW-0539">Nucleus</keyword>
<evidence type="ECO:0000256" key="2">
    <source>
        <dbReference type="ARBA" id="ARBA00022664"/>
    </source>
</evidence>
<dbReference type="PANTHER" id="PTHR17204:SF5">
    <property type="entry name" value="PRE-MRNA-PROCESSING FACTOR 39"/>
    <property type="match status" value="1"/>
</dbReference>
<dbReference type="GO" id="GO:0071004">
    <property type="term" value="C:U2-type prespliceosome"/>
    <property type="evidence" value="ECO:0007669"/>
    <property type="project" value="TreeGrafter"/>
</dbReference>
<dbReference type="Proteomes" id="UP000033710">
    <property type="component" value="Unassembled WGS sequence"/>
</dbReference>
<reference evidence="8 9" key="1">
    <citation type="journal article" date="2014" name="BMC Genomics">
        <title>Comparative genomics of the major fungal agents of human and animal Sporotrichosis: Sporothrix schenckii and Sporothrix brasiliensis.</title>
        <authorList>
            <person name="Teixeira M.M."/>
            <person name="de Almeida L.G."/>
            <person name="Kubitschek-Barreira P."/>
            <person name="Alves F.L."/>
            <person name="Kioshima E.S."/>
            <person name="Abadio A.K."/>
            <person name="Fernandes L."/>
            <person name="Derengowski L.S."/>
            <person name="Ferreira K.S."/>
            <person name="Souza R.C."/>
            <person name="Ruiz J.C."/>
            <person name="de Andrade N.C."/>
            <person name="Paes H.C."/>
            <person name="Nicola A.M."/>
            <person name="Albuquerque P."/>
            <person name="Gerber A.L."/>
            <person name="Martins V.P."/>
            <person name="Peconick L.D."/>
            <person name="Neto A.V."/>
            <person name="Chaucanez C.B."/>
            <person name="Silva P.A."/>
            <person name="Cunha O.L."/>
            <person name="de Oliveira F.F."/>
            <person name="dos Santos T.C."/>
            <person name="Barros A.L."/>
            <person name="Soares M.A."/>
            <person name="de Oliveira L.M."/>
            <person name="Marini M.M."/>
            <person name="Villalobos-Duno H."/>
            <person name="Cunha M.M."/>
            <person name="de Hoog S."/>
            <person name="da Silveira J.F."/>
            <person name="Henrissat B."/>
            <person name="Nino-Vega G.A."/>
            <person name="Cisalpino P.S."/>
            <person name="Mora-Montes H.M."/>
            <person name="Almeida S.R."/>
            <person name="Stajich J.E."/>
            <person name="Lopes-Bezerra L.M."/>
            <person name="Vasconcelos A.T."/>
            <person name="Felipe M.S."/>
        </authorList>
    </citation>
    <scope>NUCLEOTIDE SEQUENCE [LARGE SCALE GENOMIC DNA]</scope>
    <source>
        <strain evidence="8 9">1099-18</strain>
    </source>
</reference>
<dbReference type="GO" id="GO:0000395">
    <property type="term" value="P:mRNA 5'-splice site recognition"/>
    <property type="evidence" value="ECO:0007669"/>
    <property type="project" value="TreeGrafter"/>
</dbReference>
<dbReference type="RefSeq" id="XP_016583651.1">
    <property type="nucleotide sequence ID" value="XM_016731698.1"/>
</dbReference>
<reference evidence="8 9" key="2">
    <citation type="journal article" date="2015" name="Eukaryot. Cell">
        <title>Asexual propagation of a virulent clone complex in a human and feline outbreak of sporotrichosis.</title>
        <authorList>
            <person name="Teixeira Mde M."/>
            <person name="Rodrigues A.M."/>
            <person name="Tsui C.K."/>
            <person name="de Almeida L.G."/>
            <person name="Van Diepeningen A.D."/>
            <person name="van den Ende B.G."/>
            <person name="Fernandes G.F."/>
            <person name="Kano R."/>
            <person name="Hamelin R.C."/>
            <person name="Lopes-Bezerra L.M."/>
            <person name="Vasconcelos A.T."/>
            <person name="de Hoog S."/>
            <person name="de Camargo Z.P."/>
            <person name="Felipe M.S."/>
        </authorList>
    </citation>
    <scope>NUCLEOTIDE SEQUENCE [LARGE SCALE GENOMIC DNA]</scope>
    <source>
        <strain evidence="8 9">1099-18</strain>
    </source>
</reference>
<dbReference type="KEGG" id="ssck:SPSK_04939"/>
<protein>
    <submittedName>
        <fullName evidence="8">Pre-mRNA-processing factor 39</fullName>
    </submittedName>
</protein>
<evidence type="ECO:0000313" key="8">
    <source>
        <dbReference type="EMBL" id="KJR80975.1"/>
    </source>
</evidence>
<evidence type="ECO:0000256" key="1">
    <source>
        <dbReference type="ARBA" id="ARBA00004123"/>
    </source>
</evidence>
<dbReference type="FunFam" id="1.25.40.10:FF:000451">
    <property type="entry name" value="mRNA splicing protein (Prp39), putative"/>
    <property type="match status" value="1"/>
</dbReference>
<feature type="compositionally biased region" description="Basic and acidic residues" evidence="7">
    <location>
        <begin position="148"/>
        <end position="157"/>
    </location>
</feature>
<dbReference type="GeneID" id="27666975"/>
<dbReference type="Pfam" id="PF23240">
    <property type="entry name" value="HAT_PRP39_N"/>
    <property type="match status" value="2"/>
</dbReference>
<dbReference type="VEuPathDB" id="FungiDB:SPSK_04939"/>
<dbReference type="InterPro" id="IPR011990">
    <property type="entry name" value="TPR-like_helical_dom_sf"/>
</dbReference>
<evidence type="ECO:0000256" key="6">
    <source>
        <dbReference type="ARBA" id="ARBA00038019"/>
    </source>
</evidence>
<evidence type="ECO:0000313" key="9">
    <source>
        <dbReference type="Proteomes" id="UP000033710"/>
    </source>
</evidence>
<evidence type="ECO:0000256" key="4">
    <source>
        <dbReference type="ARBA" id="ARBA00023187"/>
    </source>
</evidence>
<dbReference type="GO" id="GO:0005685">
    <property type="term" value="C:U1 snRNP"/>
    <property type="evidence" value="ECO:0007669"/>
    <property type="project" value="TreeGrafter"/>
</dbReference>
<organism evidence="8 9">
    <name type="scientific">Sporothrix schenckii 1099-18</name>
    <dbReference type="NCBI Taxonomy" id="1397361"/>
    <lineage>
        <taxon>Eukaryota</taxon>
        <taxon>Fungi</taxon>
        <taxon>Dikarya</taxon>
        <taxon>Ascomycota</taxon>
        <taxon>Pezizomycotina</taxon>
        <taxon>Sordariomycetes</taxon>
        <taxon>Sordariomycetidae</taxon>
        <taxon>Ophiostomatales</taxon>
        <taxon>Ophiostomataceae</taxon>
        <taxon>Sporothrix</taxon>
    </lineage>
</organism>
<dbReference type="Gene3D" id="1.25.40.10">
    <property type="entry name" value="Tetratricopeptide repeat domain"/>
    <property type="match status" value="3"/>
</dbReference>
<comment type="caution">
    <text evidence="8">The sequence shown here is derived from an EMBL/GenBank/DDBJ whole genome shotgun (WGS) entry which is preliminary data.</text>
</comment>
<dbReference type="SUPFAM" id="SSF48452">
    <property type="entry name" value="TPR-like"/>
    <property type="match status" value="2"/>
</dbReference>
<keyword evidence="2" id="KW-0507">mRNA processing</keyword>
<feature type="compositionally biased region" description="Basic and acidic residues" evidence="7">
    <location>
        <begin position="164"/>
        <end position="176"/>
    </location>
</feature>
<gene>
    <name evidence="8" type="ORF">SPSK_04939</name>
</gene>
<keyword evidence="3" id="KW-0677">Repeat</keyword>
<sequence>MSDATLADYNYGGTDEENAEIRTLSLQLDDDSDNFELWEKLLYACEALDGGLNRNSTPLAIETMRSTYDRMLRKFPLLFGYWKKYADFEFNISGPEAAEMIYERGCASITNSVDLWTQYCTFKLETTHEPQPVRDSLRARLRERMRVENHAETATRETEEDGEKETCGRTRVKSEDGGVPGDMRNAQPERQAPCLRASCQRTASYQPFTKGGNGFCSSCAQPLPPLLSRCKPLAALLDFTFFALIDICPATFGTHHALRSIIYNFQPVSDQKQYFCIFAPFPTPSPLPCSFLSLLLSSLCAKATFAFSASWRPHVAREQMLFNRAADQVGLDFLAHPFWDKYLEYEERLEATENIFAILKRLIQIPMHQYARYYERFRQLAQTRPIAELASEEVLARLRKDLEAEDPHYSSKTEPEIEAVLRAKADALSYETFTKTQEETTKRWAFESEIKRPYFHVTMLDHAQLANWRKYLDFEEASGDYARIVFLYERCLVTCAYYDEFWFRYARWMSAQPGKEEDVRIVYLRAATLFVPISRPAIRLQFAYFEESRGRVDIARAIHEAVLEVLPSSVETIVSLANLERRQVGLEAAIDVFKKTLSEPDIDLFIKAVIVAEWAFLLWKIKGSVDDARTVFVKNVEYYADSRQFWWKWFDFELVQPTTADTAAQAAERVDNVIKEMRTRSRLSQSTKREFYAAYLTFLQQRGGKDSMKQFIEMDREIFGPASVQSTATKSKEAGGAPASLDEATLQRAEARYQSFYEVYPSLDPLAQGPASFD</sequence>
<feature type="region of interest" description="Disordered" evidence="7">
    <location>
        <begin position="148"/>
        <end position="187"/>
    </location>
</feature>
<comment type="subcellular location">
    <subcellularLocation>
        <location evidence="1">Nucleus</location>
    </subcellularLocation>
</comment>
<dbReference type="EMBL" id="AXCR01000012">
    <property type="protein sequence ID" value="KJR80975.1"/>
    <property type="molecule type" value="Genomic_DNA"/>
</dbReference>
<dbReference type="OrthoDB" id="10265668at2759"/>
<dbReference type="Pfam" id="PF23241">
    <property type="entry name" value="HAT_PRP39_C"/>
    <property type="match status" value="1"/>
</dbReference>
<dbReference type="GO" id="GO:0030627">
    <property type="term" value="F:pre-mRNA 5'-splice site binding"/>
    <property type="evidence" value="ECO:0007669"/>
    <property type="project" value="TreeGrafter"/>
</dbReference>
<name>A0A0F2LWW5_SPOSC</name>
<evidence type="ECO:0000256" key="3">
    <source>
        <dbReference type="ARBA" id="ARBA00022737"/>
    </source>
</evidence>
<evidence type="ECO:0000256" key="5">
    <source>
        <dbReference type="ARBA" id="ARBA00023242"/>
    </source>
</evidence>
<comment type="similarity">
    <text evidence="6">Belongs to the PRP39 family.</text>
</comment>
<dbReference type="SMART" id="SM00386">
    <property type="entry name" value="HAT"/>
    <property type="match status" value="8"/>
</dbReference>
<dbReference type="PANTHER" id="PTHR17204">
    <property type="entry name" value="PRE-MRNA PROCESSING PROTEIN PRP39-RELATED"/>
    <property type="match status" value="1"/>
</dbReference>
<dbReference type="InterPro" id="IPR003107">
    <property type="entry name" value="HAT"/>
</dbReference>
<proteinExistence type="inferred from homology"/>
<dbReference type="GO" id="GO:0000243">
    <property type="term" value="C:commitment complex"/>
    <property type="evidence" value="ECO:0007669"/>
    <property type="project" value="TreeGrafter"/>
</dbReference>
<evidence type="ECO:0000256" key="7">
    <source>
        <dbReference type="SAM" id="MobiDB-lite"/>
    </source>
</evidence>
<dbReference type="InterPro" id="IPR059164">
    <property type="entry name" value="HAT_PRP39_C"/>
</dbReference>